<name>A0A0A9F947_ARUDO</name>
<dbReference type="EMBL" id="GBRH01190162">
    <property type="protein sequence ID" value="JAE07734.1"/>
    <property type="molecule type" value="Transcribed_RNA"/>
</dbReference>
<dbReference type="AlphaFoldDB" id="A0A0A9F947"/>
<accession>A0A0A9F947</accession>
<evidence type="ECO:0000313" key="1">
    <source>
        <dbReference type="EMBL" id="JAE07734.1"/>
    </source>
</evidence>
<sequence>MVKELIKRLALCNFWCCRCIPHLLVFFPAECEFSGTAMTYYHAFVIILHHLVFTMYQ</sequence>
<reference evidence="1" key="1">
    <citation type="submission" date="2014-09" db="EMBL/GenBank/DDBJ databases">
        <authorList>
            <person name="Magalhaes I.L.F."/>
            <person name="Oliveira U."/>
            <person name="Santos F.R."/>
            <person name="Vidigal T.H.D.A."/>
            <person name="Brescovit A.D."/>
            <person name="Santos A.J."/>
        </authorList>
    </citation>
    <scope>NUCLEOTIDE SEQUENCE</scope>
    <source>
        <tissue evidence="1">Shoot tissue taken approximately 20 cm above the soil surface</tissue>
    </source>
</reference>
<protein>
    <submittedName>
        <fullName evidence="1">Uncharacterized protein</fullName>
    </submittedName>
</protein>
<proteinExistence type="predicted"/>
<organism evidence="1">
    <name type="scientific">Arundo donax</name>
    <name type="common">Giant reed</name>
    <name type="synonym">Donax arundinaceus</name>
    <dbReference type="NCBI Taxonomy" id="35708"/>
    <lineage>
        <taxon>Eukaryota</taxon>
        <taxon>Viridiplantae</taxon>
        <taxon>Streptophyta</taxon>
        <taxon>Embryophyta</taxon>
        <taxon>Tracheophyta</taxon>
        <taxon>Spermatophyta</taxon>
        <taxon>Magnoliopsida</taxon>
        <taxon>Liliopsida</taxon>
        <taxon>Poales</taxon>
        <taxon>Poaceae</taxon>
        <taxon>PACMAD clade</taxon>
        <taxon>Arundinoideae</taxon>
        <taxon>Arundineae</taxon>
        <taxon>Arundo</taxon>
    </lineage>
</organism>
<reference evidence="1" key="2">
    <citation type="journal article" date="2015" name="Data Brief">
        <title>Shoot transcriptome of the giant reed, Arundo donax.</title>
        <authorList>
            <person name="Barrero R.A."/>
            <person name="Guerrero F.D."/>
            <person name="Moolhuijzen P."/>
            <person name="Goolsby J.A."/>
            <person name="Tidwell J."/>
            <person name="Bellgard S.E."/>
            <person name="Bellgard M.I."/>
        </authorList>
    </citation>
    <scope>NUCLEOTIDE SEQUENCE</scope>
    <source>
        <tissue evidence="1">Shoot tissue taken approximately 20 cm above the soil surface</tissue>
    </source>
</reference>